<dbReference type="GO" id="GO:0006310">
    <property type="term" value="P:DNA recombination"/>
    <property type="evidence" value="ECO:0007669"/>
    <property type="project" value="UniProtKB-KW"/>
</dbReference>
<evidence type="ECO:0000259" key="5">
    <source>
        <dbReference type="PROSITE" id="PS51898"/>
    </source>
</evidence>
<sequence>MAKTSEIDSAAKRGRLPHAKNPYWTGIAGGRGGVSLGYRKPKRGPGTWIVKLVLDGQRKEERLAEAADDGAAAEALSYPAAVTAAMTWARQVVAKAEGQQAGVSSDAPLTVAAAMDEYADAHEARKATPRNYMRGTLKRHVHSDVVFADIPLAKLTAEAILAWRRRLAPNLSKRSVNWILTVARAGLNHALNTHRRSLPATLASEIKVGTKAIPGDTNARKQVLPDADVRRLVDSAFAVDDTGDFGRLILVMAATGARFSQVARIKVGDVQVARSRIMVPPARKGKEAGSPSPIAVPVGGDVIERLKPALTGRRGQETLLLHWHHAKRKGSVAWVPVERQPWPEATTARRHWNAARDHAELPESTVMLCLRHSSIVRGLSAGLPVRLVAALHDTSVEMIEQHYSAFIVDATEELARRAITPLAPVEATPLLTVAGAAA</sequence>
<evidence type="ECO:0000256" key="1">
    <source>
        <dbReference type="ARBA" id="ARBA00008857"/>
    </source>
</evidence>
<dbReference type="AlphaFoldDB" id="A0A6L3SRM9"/>
<protein>
    <submittedName>
        <fullName evidence="6">Site-specific integrase</fullName>
    </submittedName>
</protein>
<comment type="caution">
    <text evidence="6">The sequence shown here is derived from an EMBL/GenBank/DDBJ whole genome shotgun (WGS) entry which is preliminary data.</text>
</comment>
<evidence type="ECO:0000313" key="6">
    <source>
        <dbReference type="EMBL" id="KAB1075389.1"/>
    </source>
</evidence>
<dbReference type="GO" id="GO:0003677">
    <property type="term" value="F:DNA binding"/>
    <property type="evidence" value="ECO:0007669"/>
    <property type="project" value="UniProtKB-KW"/>
</dbReference>
<dbReference type="PANTHER" id="PTHR30629">
    <property type="entry name" value="PROPHAGE INTEGRASE"/>
    <property type="match status" value="1"/>
</dbReference>
<evidence type="ECO:0000256" key="4">
    <source>
        <dbReference type="ARBA" id="ARBA00023172"/>
    </source>
</evidence>
<dbReference type="RefSeq" id="WP_151003348.1">
    <property type="nucleotide sequence ID" value="NZ_BPQY01000267.1"/>
</dbReference>
<dbReference type="InterPro" id="IPR013762">
    <property type="entry name" value="Integrase-like_cat_sf"/>
</dbReference>
<evidence type="ECO:0000313" key="7">
    <source>
        <dbReference type="Proteomes" id="UP000474159"/>
    </source>
</evidence>
<reference evidence="6 7" key="1">
    <citation type="submission" date="2019-09" db="EMBL/GenBank/DDBJ databases">
        <title>YIM 48816 draft genome.</title>
        <authorList>
            <person name="Jiang L."/>
        </authorList>
    </citation>
    <scope>NUCLEOTIDE SEQUENCE [LARGE SCALE GENOMIC DNA]</scope>
    <source>
        <strain evidence="6 7">YIM 48816</strain>
    </source>
</reference>
<evidence type="ECO:0000256" key="2">
    <source>
        <dbReference type="ARBA" id="ARBA00022908"/>
    </source>
</evidence>
<dbReference type="Pfam" id="PF00589">
    <property type="entry name" value="Phage_integrase"/>
    <property type="match status" value="1"/>
</dbReference>
<dbReference type="CDD" id="cd00397">
    <property type="entry name" value="DNA_BRE_C"/>
    <property type="match status" value="1"/>
</dbReference>
<dbReference type="PROSITE" id="PS51898">
    <property type="entry name" value="TYR_RECOMBINASE"/>
    <property type="match status" value="1"/>
</dbReference>
<proteinExistence type="inferred from homology"/>
<gene>
    <name evidence="6" type="ORF">F6X53_24785</name>
</gene>
<keyword evidence="4" id="KW-0233">DNA recombination</keyword>
<dbReference type="OrthoDB" id="7465727at2"/>
<evidence type="ECO:0000256" key="3">
    <source>
        <dbReference type="ARBA" id="ARBA00023125"/>
    </source>
</evidence>
<name>A0A6L3SRM9_9HYPH</name>
<feature type="domain" description="Tyr recombinase" evidence="5">
    <location>
        <begin position="219"/>
        <end position="416"/>
    </location>
</feature>
<keyword evidence="3" id="KW-0238">DNA-binding</keyword>
<dbReference type="InterPro" id="IPR011010">
    <property type="entry name" value="DNA_brk_join_enz"/>
</dbReference>
<organism evidence="6 7">
    <name type="scientific">Methylobacterium soli</name>
    <dbReference type="NCBI Taxonomy" id="553447"/>
    <lineage>
        <taxon>Bacteria</taxon>
        <taxon>Pseudomonadati</taxon>
        <taxon>Pseudomonadota</taxon>
        <taxon>Alphaproteobacteria</taxon>
        <taxon>Hyphomicrobiales</taxon>
        <taxon>Methylobacteriaceae</taxon>
        <taxon>Methylobacterium</taxon>
    </lineage>
</organism>
<dbReference type="InterPro" id="IPR002104">
    <property type="entry name" value="Integrase_catalytic"/>
</dbReference>
<keyword evidence="7" id="KW-1185">Reference proteome</keyword>
<dbReference type="PANTHER" id="PTHR30629:SF2">
    <property type="entry name" value="PROPHAGE INTEGRASE INTS-RELATED"/>
    <property type="match status" value="1"/>
</dbReference>
<dbReference type="GO" id="GO:0015074">
    <property type="term" value="P:DNA integration"/>
    <property type="evidence" value="ECO:0007669"/>
    <property type="project" value="UniProtKB-KW"/>
</dbReference>
<dbReference type="InterPro" id="IPR050808">
    <property type="entry name" value="Phage_Integrase"/>
</dbReference>
<keyword evidence="2" id="KW-0229">DNA integration</keyword>
<dbReference type="Gene3D" id="1.10.443.10">
    <property type="entry name" value="Intergrase catalytic core"/>
    <property type="match status" value="1"/>
</dbReference>
<comment type="similarity">
    <text evidence="1">Belongs to the 'phage' integrase family.</text>
</comment>
<dbReference type="InterPro" id="IPR010998">
    <property type="entry name" value="Integrase_recombinase_N"/>
</dbReference>
<dbReference type="EMBL" id="VZZK01000034">
    <property type="protein sequence ID" value="KAB1075389.1"/>
    <property type="molecule type" value="Genomic_DNA"/>
</dbReference>
<dbReference type="Gene3D" id="1.10.150.130">
    <property type="match status" value="1"/>
</dbReference>
<accession>A0A6L3SRM9</accession>
<dbReference type="Proteomes" id="UP000474159">
    <property type="component" value="Unassembled WGS sequence"/>
</dbReference>
<dbReference type="SUPFAM" id="SSF56349">
    <property type="entry name" value="DNA breaking-rejoining enzymes"/>
    <property type="match status" value="1"/>
</dbReference>